<feature type="domain" description="Acyltransferase 3" evidence="2">
    <location>
        <begin position="10"/>
        <end position="344"/>
    </location>
</feature>
<feature type="transmembrane region" description="Helical" evidence="1">
    <location>
        <begin position="258"/>
        <end position="275"/>
    </location>
</feature>
<dbReference type="InterPro" id="IPR050879">
    <property type="entry name" value="Acyltransferase_3"/>
</dbReference>
<dbReference type="GO" id="GO:0016747">
    <property type="term" value="F:acyltransferase activity, transferring groups other than amino-acyl groups"/>
    <property type="evidence" value="ECO:0007669"/>
    <property type="project" value="InterPro"/>
</dbReference>
<evidence type="ECO:0000256" key="1">
    <source>
        <dbReference type="SAM" id="Phobius"/>
    </source>
</evidence>
<dbReference type="Proteomes" id="UP000198908">
    <property type="component" value="Unassembled WGS sequence"/>
</dbReference>
<dbReference type="Pfam" id="PF01757">
    <property type="entry name" value="Acyl_transf_3"/>
    <property type="match status" value="1"/>
</dbReference>
<feature type="transmembrane region" description="Helical" evidence="1">
    <location>
        <begin position="165"/>
        <end position="192"/>
    </location>
</feature>
<keyword evidence="3" id="KW-0378">Hydrolase</keyword>
<keyword evidence="3" id="KW-0012">Acyltransferase</keyword>
<feature type="transmembrane region" description="Helical" evidence="1">
    <location>
        <begin position="91"/>
        <end position="114"/>
    </location>
</feature>
<dbReference type="GO" id="GO:0009103">
    <property type="term" value="P:lipopolysaccharide biosynthetic process"/>
    <property type="evidence" value="ECO:0007669"/>
    <property type="project" value="TreeGrafter"/>
</dbReference>
<name>A0A1G7A841_9BURK</name>
<dbReference type="InterPro" id="IPR002656">
    <property type="entry name" value="Acyl_transf_3_dom"/>
</dbReference>
<keyword evidence="3" id="KW-0808">Transferase</keyword>
<evidence type="ECO:0000313" key="3">
    <source>
        <dbReference type="EMBL" id="SDE11044.1"/>
    </source>
</evidence>
<feature type="transmembrane region" description="Helical" evidence="1">
    <location>
        <begin position="233"/>
        <end position="252"/>
    </location>
</feature>
<dbReference type="AlphaFoldDB" id="A0A1G7A841"/>
<reference evidence="4" key="1">
    <citation type="submission" date="2016-09" db="EMBL/GenBank/DDBJ databases">
        <authorList>
            <person name="Varghese N."/>
            <person name="Submissions S."/>
        </authorList>
    </citation>
    <scope>NUCLEOTIDE SEQUENCE [LARGE SCALE GENOMIC DNA]</scope>
    <source>
        <strain evidence="4">TNe-862</strain>
    </source>
</reference>
<dbReference type="STRING" id="416944.SAMN05421548_13323"/>
<protein>
    <submittedName>
        <fullName evidence="3">Peptidoglycan/LPS O-acetylase OafA/YrhL, contains acyltransferase and SGNH-hydrolase domains</fullName>
    </submittedName>
</protein>
<feature type="transmembrane region" description="Helical" evidence="1">
    <location>
        <begin position="296"/>
        <end position="314"/>
    </location>
</feature>
<organism evidence="3 4">
    <name type="scientific">Paraburkholderia lycopersici</name>
    <dbReference type="NCBI Taxonomy" id="416944"/>
    <lineage>
        <taxon>Bacteria</taxon>
        <taxon>Pseudomonadati</taxon>
        <taxon>Pseudomonadota</taxon>
        <taxon>Betaproteobacteria</taxon>
        <taxon>Burkholderiales</taxon>
        <taxon>Burkholderiaceae</taxon>
        <taxon>Paraburkholderia</taxon>
    </lineage>
</organism>
<evidence type="ECO:0000259" key="2">
    <source>
        <dbReference type="Pfam" id="PF01757"/>
    </source>
</evidence>
<dbReference type="EMBL" id="FMYQ01000033">
    <property type="protein sequence ID" value="SDE11044.1"/>
    <property type="molecule type" value="Genomic_DNA"/>
</dbReference>
<dbReference type="GO" id="GO:0016020">
    <property type="term" value="C:membrane"/>
    <property type="evidence" value="ECO:0007669"/>
    <property type="project" value="TreeGrafter"/>
</dbReference>
<keyword evidence="1" id="KW-1133">Transmembrane helix</keyword>
<feature type="transmembrane region" description="Helical" evidence="1">
    <location>
        <begin position="204"/>
        <end position="221"/>
    </location>
</feature>
<feature type="transmembrane region" description="Helical" evidence="1">
    <location>
        <begin position="48"/>
        <end position="70"/>
    </location>
</feature>
<dbReference type="OrthoDB" id="9814807at2"/>
<sequence>MRTIPGQKNQDIQCLRAIAIIVVMAQHFRGRLPSPRAYLEAFHYVQFWTGVDIFFAISGFLVCKTFLAGLEGAGSRQEAFIDFWIRRAIRLLPALYFWLAVSVAVSGLLSTIAYHELGKVLVSALSAVLAVSNLYWAHCVQTDIQSCGNADFNGVTWSLSLEWQLYAILACTLFIGGRRAALFILLILSALLSFYPLEIFSYPWAFRPLAFTLGVIVYLAIERVPSLAETISYGTCRFLLLVGLALCLAGPVFVPIRAGLLVIGLGAVLCLISSLKGNSYSVSPFARPLIWVGERSYSIYLCHLLCILITHQLIETYGYLSITAGHVVLSIAIFIAMTLVLSDLSYRLIEQRLGILFHRNYAKSTRRRRPQLQ</sequence>
<dbReference type="GO" id="GO:0016787">
    <property type="term" value="F:hydrolase activity"/>
    <property type="evidence" value="ECO:0007669"/>
    <property type="project" value="UniProtKB-KW"/>
</dbReference>
<gene>
    <name evidence="3" type="ORF">SAMN05421548_13323</name>
</gene>
<keyword evidence="1" id="KW-0472">Membrane</keyword>
<proteinExistence type="predicted"/>
<feature type="transmembrane region" description="Helical" evidence="1">
    <location>
        <begin position="320"/>
        <end position="342"/>
    </location>
</feature>
<accession>A0A1G7A841</accession>
<feature type="transmembrane region" description="Helical" evidence="1">
    <location>
        <begin position="12"/>
        <end position="28"/>
    </location>
</feature>
<keyword evidence="1" id="KW-0812">Transmembrane</keyword>
<dbReference type="PANTHER" id="PTHR23028">
    <property type="entry name" value="ACETYLTRANSFERASE"/>
    <property type="match status" value="1"/>
</dbReference>
<dbReference type="PANTHER" id="PTHR23028:SF53">
    <property type="entry name" value="ACYL_TRANSF_3 DOMAIN-CONTAINING PROTEIN"/>
    <property type="match status" value="1"/>
</dbReference>
<evidence type="ECO:0000313" key="4">
    <source>
        <dbReference type="Proteomes" id="UP000198908"/>
    </source>
</evidence>
<dbReference type="RefSeq" id="WP_092004172.1">
    <property type="nucleotide sequence ID" value="NZ_FMYQ01000033.1"/>
</dbReference>
<keyword evidence="4" id="KW-1185">Reference proteome</keyword>